<dbReference type="STRING" id="562970.Btus_0630"/>
<evidence type="ECO:0000313" key="3">
    <source>
        <dbReference type="Proteomes" id="UP000002368"/>
    </source>
</evidence>
<accession>D5WUK3</accession>
<keyword evidence="1" id="KW-1133">Transmembrane helix</keyword>
<evidence type="ECO:0000256" key="1">
    <source>
        <dbReference type="SAM" id="Phobius"/>
    </source>
</evidence>
<gene>
    <name evidence="2" type="ordered locus">Btus_0630</name>
</gene>
<dbReference type="KEGG" id="bts:Btus_0630"/>
<dbReference type="Proteomes" id="UP000002368">
    <property type="component" value="Chromosome"/>
</dbReference>
<dbReference type="RefSeq" id="WP_013074685.1">
    <property type="nucleotide sequence ID" value="NC_014098.1"/>
</dbReference>
<organism evidence="2 3">
    <name type="scientific">Kyrpidia tusciae (strain DSM 2912 / NBRC 15312 / T2)</name>
    <name type="common">Bacillus tusciae</name>
    <dbReference type="NCBI Taxonomy" id="562970"/>
    <lineage>
        <taxon>Bacteria</taxon>
        <taxon>Bacillati</taxon>
        <taxon>Bacillota</taxon>
        <taxon>Bacilli</taxon>
        <taxon>Bacillales</taxon>
        <taxon>Alicyclobacillaceae</taxon>
        <taxon>Kyrpidia</taxon>
    </lineage>
</organism>
<keyword evidence="1" id="KW-0472">Membrane</keyword>
<feature type="transmembrane region" description="Helical" evidence="1">
    <location>
        <begin position="6"/>
        <end position="24"/>
    </location>
</feature>
<protein>
    <submittedName>
        <fullName evidence="2">Uncharacterized protein</fullName>
    </submittedName>
</protein>
<reference evidence="2 3" key="1">
    <citation type="journal article" date="2011" name="Stand. Genomic Sci.">
        <title>Complete genome sequence of the thermophilic, hydrogen-oxidizing Bacillus tusciae type strain (T2) and reclassification in the new genus, Kyrpidia gen. nov. as Kyrpidia tusciae comb. nov. and emendation of the family Alicyclobacillaceae da Costa and Rainey, 2010.</title>
        <authorList>
            <person name="Klenk H.P."/>
            <person name="Lapidus A."/>
            <person name="Chertkov O."/>
            <person name="Copeland A."/>
            <person name="Del Rio T.G."/>
            <person name="Nolan M."/>
            <person name="Lucas S."/>
            <person name="Chen F."/>
            <person name="Tice H."/>
            <person name="Cheng J.F."/>
            <person name="Han C."/>
            <person name="Bruce D."/>
            <person name="Goodwin L."/>
            <person name="Pitluck S."/>
            <person name="Pati A."/>
            <person name="Ivanova N."/>
            <person name="Mavromatis K."/>
            <person name="Daum C."/>
            <person name="Chen A."/>
            <person name="Palaniappan K."/>
            <person name="Chang Y.J."/>
            <person name="Land M."/>
            <person name="Hauser L."/>
            <person name="Jeffries C.D."/>
            <person name="Detter J.C."/>
            <person name="Rohde M."/>
            <person name="Abt B."/>
            <person name="Pukall R."/>
            <person name="Goker M."/>
            <person name="Bristow J."/>
            <person name="Markowitz V."/>
            <person name="Hugenholtz P."/>
            <person name="Eisen J.A."/>
        </authorList>
    </citation>
    <scope>NUCLEOTIDE SEQUENCE [LARGE SCALE GENOMIC DNA]</scope>
    <source>
        <strain evidence="2 3">DSM 2912</strain>
    </source>
</reference>
<sequence>MKPVYIVFFIAVLAGALLISYWAAQSGRTLPQFRHIRASPAAF</sequence>
<name>D5WUK3_KYRT2</name>
<keyword evidence="1" id="KW-0812">Transmembrane</keyword>
<proteinExistence type="predicted"/>
<evidence type="ECO:0000313" key="2">
    <source>
        <dbReference type="EMBL" id="ADG05393.1"/>
    </source>
</evidence>
<keyword evidence="3" id="KW-1185">Reference proteome</keyword>
<dbReference type="AlphaFoldDB" id="D5WUK3"/>
<dbReference type="HOGENOM" id="CLU_3234998_0_0_9"/>
<dbReference type="EMBL" id="CP002017">
    <property type="protein sequence ID" value="ADG05393.1"/>
    <property type="molecule type" value="Genomic_DNA"/>
</dbReference>